<organism evidence="2 3">
    <name type="scientific">Actinomadura meridiana</name>
    <dbReference type="NCBI Taxonomy" id="559626"/>
    <lineage>
        <taxon>Bacteria</taxon>
        <taxon>Bacillati</taxon>
        <taxon>Actinomycetota</taxon>
        <taxon>Actinomycetes</taxon>
        <taxon>Streptosporangiales</taxon>
        <taxon>Thermomonosporaceae</taxon>
        <taxon>Actinomadura</taxon>
    </lineage>
</organism>
<evidence type="ECO:0000256" key="1">
    <source>
        <dbReference type="SAM" id="Phobius"/>
    </source>
</evidence>
<feature type="transmembrane region" description="Helical" evidence="1">
    <location>
        <begin position="6"/>
        <end position="27"/>
    </location>
</feature>
<gene>
    <name evidence="2" type="ORF">GCM10022254_41140</name>
</gene>
<feature type="transmembrane region" description="Helical" evidence="1">
    <location>
        <begin position="48"/>
        <end position="67"/>
    </location>
</feature>
<reference evidence="3" key="1">
    <citation type="journal article" date="2019" name="Int. J. Syst. Evol. Microbiol.">
        <title>The Global Catalogue of Microorganisms (GCM) 10K type strain sequencing project: providing services to taxonomists for standard genome sequencing and annotation.</title>
        <authorList>
            <consortium name="The Broad Institute Genomics Platform"/>
            <consortium name="The Broad Institute Genome Sequencing Center for Infectious Disease"/>
            <person name="Wu L."/>
            <person name="Ma J."/>
        </authorList>
    </citation>
    <scope>NUCLEOTIDE SEQUENCE [LARGE SCALE GENOMIC DNA]</scope>
    <source>
        <strain evidence="3">JCM 17440</strain>
    </source>
</reference>
<dbReference type="EMBL" id="BAABAS010000011">
    <property type="protein sequence ID" value="GAA4234970.1"/>
    <property type="molecule type" value="Genomic_DNA"/>
</dbReference>
<comment type="caution">
    <text evidence="2">The sequence shown here is derived from an EMBL/GenBank/DDBJ whole genome shotgun (WGS) entry which is preliminary data.</text>
</comment>
<evidence type="ECO:0000313" key="2">
    <source>
        <dbReference type="EMBL" id="GAA4234970.1"/>
    </source>
</evidence>
<name>A0ABP8C7C6_9ACTN</name>
<dbReference type="RefSeq" id="WP_344898985.1">
    <property type="nucleotide sequence ID" value="NZ_BAABAS010000011.1"/>
</dbReference>
<feature type="transmembrane region" description="Helical" evidence="1">
    <location>
        <begin position="73"/>
        <end position="94"/>
    </location>
</feature>
<dbReference type="Proteomes" id="UP001501710">
    <property type="component" value="Unassembled WGS sequence"/>
</dbReference>
<accession>A0ABP8C7C6</accession>
<protein>
    <submittedName>
        <fullName evidence="2">Uncharacterized protein</fullName>
    </submittedName>
</protein>
<sequence length="143" mass="15895">MSPGLIIAAAVFLPGLLGILLLGIAAYRGRWHSWHGNDTFFHWPYTPLSGTWFAASALLIVMTFVIASHVPGAVVAFLALVAGLLGLTSIVVYVHPPRWMLPRYVRWLDGDAGITERPTCLDTYKDSRLNRVMRTLTLDPREH</sequence>
<evidence type="ECO:0000313" key="3">
    <source>
        <dbReference type="Proteomes" id="UP001501710"/>
    </source>
</evidence>
<keyword evidence="1" id="KW-0812">Transmembrane</keyword>
<keyword evidence="3" id="KW-1185">Reference proteome</keyword>
<keyword evidence="1" id="KW-0472">Membrane</keyword>
<proteinExistence type="predicted"/>
<keyword evidence="1" id="KW-1133">Transmembrane helix</keyword>